<name>A0A5N5G2P9_9ROSA</name>
<dbReference type="Pfam" id="PF25043">
    <property type="entry name" value="DUF7788"/>
    <property type="match status" value="1"/>
</dbReference>
<dbReference type="GO" id="GO:0004497">
    <property type="term" value="F:monooxygenase activity"/>
    <property type="evidence" value="ECO:0007669"/>
    <property type="project" value="UniProtKB-KW"/>
</dbReference>
<protein>
    <submittedName>
        <fullName evidence="2">Flavin-containing monooxygenase FMO GS-OX-like 9</fullName>
    </submittedName>
</protein>
<dbReference type="Proteomes" id="UP000327157">
    <property type="component" value="Chromosome 14"/>
</dbReference>
<dbReference type="OrthoDB" id="1149618at2759"/>
<keyword evidence="3" id="KW-1185">Reference proteome</keyword>
<reference evidence="3" key="2">
    <citation type="submission" date="2019-10" db="EMBL/GenBank/DDBJ databases">
        <title>A de novo genome assembly of a pear dwarfing rootstock.</title>
        <authorList>
            <person name="Wang F."/>
            <person name="Wang J."/>
            <person name="Li S."/>
            <person name="Zhang Y."/>
            <person name="Fang M."/>
            <person name="Ma L."/>
            <person name="Zhao Y."/>
            <person name="Jiang S."/>
        </authorList>
    </citation>
    <scope>NUCLEOTIDE SEQUENCE [LARGE SCALE GENOMIC DNA]</scope>
</reference>
<gene>
    <name evidence="2" type="ORF">D8674_012585</name>
</gene>
<dbReference type="PANTHER" id="PTHR31373">
    <property type="entry name" value="OS06G0652100 PROTEIN"/>
    <property type="match status" value="1"/>
</dbReference>
<evidence type="ECO:0000259" key="1">
    <source>
        <dbReference type="Pfam" id="PF25043"/>
    </source>
</evidence>
<dbReference type="InterPro" id="IPR011205">
    <property type="entry name" value="UCP015417_vWA"/>
</dbReference>
<sequence length="127" mass="14829">MDCEHCRVDFRKVFDLILEVAVNKNLKAEQMIKRVFLWESDYELIRSKYKEKGYSQVVPHLVVWNLKHNLFMPPFCATQQEYGVTVLNDFSNNLIKSFLDNDGEICPDLLMEAAISPQPYQTLVVVD</sequence>
<accession>A0A5N5G2P9</accession>
<feature type="domain" description="DUF7788" evidence="1">
    <location>
        <begin position="7"/>
        <end position="104"/>
    </location>
</feature>
<keyword evidence="2" id="KW-0503">Monooxygenase</keyword>
<organism evidence="2 3">
    <name type="scientific">Pyrus ussuriensis x Pyrus communis</name>
    <dbReference type="NCBI Taxonomy" id="2448454"/>
    <lineage>
        <taxon>Eukaryota</taxon>
        <taxon>Viridiplantae</taxon>
        <taxon>Streptophyta</taxon>
        <taxon>Embryophyta</taxon>
        <taxon>Tracheophyta</taxon>
        <taxon>Spermatophyta</taxon>
        <taxon>Magnoliopsida</taxon>
        <taxon>eudicotyledons</taxon>
        <taxon>Gunneridae</taxon>
        <taxon>Pentapetalae</taxon>
        <taxon>rosids</taxon>
        <taxon>fabids</taxon>
        <taxon>Rosales</taxon>
        <taxon>Rosaceae</taxon>
        <taxon>Amygdaloideae</taxon>
        <taxon>Maleae</taxon>
        <taxon>Pyrus</taxon>
    </lineage>
</organism>
<evidence type="ECO:0000313" key="2">
    <source>
        <dbReference type="EMBL" id="KAB2609417.1"/>
    </source>
</evidence>
<evidence type="ECO:0000313" key="3">
    <source>
        <dbReference type="Proteomes" id="UP000327157"/>
    </source>
</evidence>
<reference evidence="2 3" key="1">
    <citation type="submission" date="2019-09" db="EMBL/GenBank/DDBJ databases">
        <authorList>
            <person name="Ou C."/>
        </authorList>
    </citation>
    <scope>NUCLEOTIDE SEQUENCE [LARGE SCALE GENOMIC DNA]</scope>
    <source>
        <strain evidence="2">S2</strain>
        <tissue evidence="2">Leaf</tissue>
    </source>
</reference>
<comment type="caution">
    <text evidence="2">The sequence shown here is derived from an EMBL/GenBank/DDBJ whole genome shotgun (WGS) entry which is preliminary data.</text>
</comment>
<dbReference type="AlphaFoldDB" id="A0A5N5G2P9"/>
<dbReference type="PANTHER" id="PTHR31373:SF17">
    <property type="entry name" value="OS06G0652100 PROTEIN"/>
    <property type="match status" value="1"/>
</dbReference>
<reference evidence="2 3" key="3">
    <citation type="submission" date="2019-11" db="EMBL/GenBank/DDBJ databases">
        <title>A de novo genome assembly of a pear dwarfing rootstock.</title>
        <authorList>
            <person name="Wang F."/>
            <person name="Wang J."/>
            <person name="Li S."/>
            <person name="Zhang Y."/>
            <person name="Fang M."/>
            <person name="Ma L."/>
            <person name="Zhao Y."/>
            <person name="Jiang S."/>
        </authorList>
    </citation>
    <scope>NUCLEOTIDE SEQUENCE [LARGE SCALE GENOMIC DNA]</scope>
    <source>
        <strain evidence="2">S2</strain>
        <tissue evidence="2">Leaf</tissue>
    </source>
</reference>
<keyword evidence="2" id="KW-0560">Oxidoreductase</keyword>
<proteinExistence type="predicted"/>
<dbReference type="EMBL" id="SMOL01000553">
    <property type="protein sequence ID" value="KAB2609417.1"/>
    <property type="molecule type" value="Genomic_DNA"/>
</dbReference>
<dbReference type="InterPro" id="IPR056690">
    <property type="entry name" value="DUF7788"/>
</dbReference>